<dbReference type="InterPro" id="IPR042098">
    <property type="entry name" value="TauD-like_sf"/>
</dbReference>
<dbReference type="OrthoDB" id="7209371at2"/>
<keyword evidence="3 7" id="KW-0223">Dioxygenase</keyword>
<dbReference type="Proteomes" id="UP000442714">
    <property type="component" value="Unassembled WGS sequence"/>
</dbReference>
<keyword evidence="2" id="KW-0479">Metal-binding</keyword>
<evidence type="ECO:0000256" key="2">
    <source>
        <dbReference type="ARBA" id="ARBA00022723"/>
    </source>
</evidence>
<feature type="domain" description="TauD/TfdA-like" evidence="6">
    <location>
        <begin position="18"/>
        <end position="277"/>
    </location>
</feature>
<evidence type="ECO:0000313" key="8">
    <source>
        <dbReference type="Proteomes" id="UP000442714"/>
    </source>
</evidence>
<evidence type="ECO:0000259" key="6">
    <source>
        <dbReference type="Pfam" id="PF02668"/>
    </source>
</evidence>
<protein>
    <submittedName>
        <fullName evidence="7">Taurine dioxygenase</fullName>
    </submittedName>
</protein>
<dbReference type="GO" id="GO:0005737">
    <property type="term" value="C:cytoplasm"/>
    <property type="evidence" value="ECO:0007669"/>
    <property type="project" value="TreeGrafter"/>
</dbReference>
<evidence type="ECO:0000313" key="7">
    <source>
        <dbReference type="EMBL" id="MXO90020.1"/>
    </source>
</evidence>
<dbReference type="PANTHER" id="PTHR30468">
    <property type="entry name" value="ALPHA-KETOGLUTARATE-DEPENDENT SULFONATE DIOXYGENASE"/>
    <property type="match status" value="1"/>
</dbReference>
<comment type="similarity">
    <text evidence="1">Belongs to the TfdA dioxygenase family.</text>
</comment>
<dbReference type="AlphaFoldDB" id="A0A844ZSC8"/>
<comment type="caution">
    <text evidence="7">The sequence shown here is derived from an EMBL/GenBank/DDBJ whole genome shotgun (WGS) entry which is preliminary data.</text>
</comment>
<dbReference type="EMBL" id="WTYX01000001">
    <property type="protein sequence ID" value="MXO90020.1"/>
    <property type="molecule type" value="Genomic_DNA"/>
</dbReference>
<gene>
    <name evidence="7" type="ORF">GRI41_04225</name>
</gene>
<organism evidence="7 8">
    <name type="scientific">Pontixanthobacter aquaemixtae</name>
    <dbReference type="NCBI Taxonomy" id="1958940"/>
    <lineage>
        <taxon>Bacteria</taxon>
        <taxon>Pseudomonadati</taxon>
        <taxon>Pseudomonadota</taxon>
        <taxon>Alphaproteobacteria</taxon>
        <taxon>Sphingomonadales</taxon>
        <taxon>Erythrobacteraceae</taxon>
        <taxon>Pontixanthobacter</taxon>
    </lineage>
</organism>
<dbReference type="GO" id="GO:0006790">
    <property type="term" value="P:sulfur compound metabolic process"/>
    <property type="evidence" value="ECO:0007669"/>
    <property type="project" value="TreeGrafter"/>
</dbReference>
<reference evidence="7 8" key="1">
    <citation type="submission" date="2019-12" db="EMBL/GenBank/DDBJ databases">
        <title>Genomic-based taxomic classification of the family Erythrobacteraceae.</title>
        <authorList>
            <person name="Xu L."/>
        </authorList>
    </citation>
    <scope>NUCLEOTIDE SEQUENCE [LARGE SCALE GENOMIC DNA]</scope>
    <source>
        <strain evidence="7 8">KCTC 52763</strain>
    </source>
</reference>
<evidence type="ECO:0000256" key="3">
    <source>
        <dbReference type="ARBA" id="ARBA00022964"/>
    </source>
</evidence>
<sequence>MSGDQQTAQRSTATFNLDIRPMTPAIGAEIFGIDLAADDIAQHIPAIRAALLEHGVIFFRDQEMSAEQHIALARHFGDLEIHPATPKDQENPEILRIAHGPKSKGQENNWHSDVTWREKPSLGSILRAVEVPEVGGDTLFANMHLAYENLSPKMKEFCEGLSAVHDVARVFARRLKKTAEELHEQYPPMTHPVIRTHPETGQSVIYVNNGFTSHIEGLSKEESHWLLEHLYATAANPEIQCRFRWEKGSVAFWDNRVCQHLAASDYFPARRVMERVTIAGCRPYFGKPS</sequence>
<dbReference type="RefSeq" id="WP_160603510.1">
    <property type="nucleotide sequence ID" value="NZ_WTYX01000001.1"/>
</dbReference>
<dbReference type="Gene3D" id="3.60.130.10">
    <property type="entry name" value="Clavaminate synthase-like"/>
    <property type="match status" value="1"/>
</dbReference>
<dbReference type="InterPro" id="IPR051323">
    <property type="entry name" value="AtsK-like"/>
</dbReference>
<evidence type="ECO:0000256" key="1">
    <source>
        <dbReference type="ARBA" id="ARBA00005896"/>
    </source>
</evidence>
<dbReference type="SUPFAM" id="SSF51197">
    <property type="entry name" value="Clavaminate synthase-like"/>
    <property type="match status" value="1"/>
</dbReference>
<keyword evidence="5" id="KW-0408">Iron</keyword>
<keyword evidence="8" id="KW-1185">Reference proteome</keyword>
<dbReference type="PANTHER" id="PTHR30468:SF1">
    <property type="entry name" value="ALPHA-KETOGLUTARATE-DEPENDENT SULFONATE DIOXYGENASE"/>
    <property type="match status" value="1"/>
</dbReference>
<accession>A0A844ZSC8</accession>
<evidence type="ECO:0000256" key="4">
    <source>
        <dbReference type="ARBA" id="ARBA00023002"/>
    </source>
</evidence>
<proteinExistence type="inferred from homology"/>
<evidence type="ECO:0000256" key="5">
    <source>
        <dbReference type="ARBA" id="ARBA00023004"/>
    </source>
</evidence>
<dbReference type="Pfam" id="PF02668">
    <property type="entry name" value="TauD"/>
    <property type="match status" value="1"/>
</dbReference>
<keyword evidence="4" id="KW-0560">Oxidoreductase</keyword>
<dbReference type="GO" id="GO:0000908">
    <property type="term" value="F:taurine dioxygenase activity"/>
    <property type="evidence" value="ECO:0007669"/>
    <property type="project" value="TreeGrafter"/>
</dbReference>
<name>A0A844ZSC8_9SPHN</name>
<dbReference type="GO" id="GO:0046872">
    <property type="term" value="F:metal ion binding"/>
    <property type="evidence" value="ECO:0007669"/>
    <property type="project" value="UniProtKB-KW"/>
</dbReference>
<dbReference type="InterPro" id="IPR003819">
    <property type="entry name" value="TauD/TfdA-like"/>
</dbReference>